<reference evidence="1 2" key="1">
    <citation type="submission" date="2018-05" db="EMBL/GenBank/DDBJ databases">
        <title>A metagenomic window into the 2 km-deep terrestrial subsurface aquifer revealed taxonomically and functionally diverse microbial community comprising novel uncultured bacterial lineages.</title>
        <authorList>
            <person name="Kadnikov V.V."/>
            <person name="Mardanov A.V."/>
            <person name="Beletsky A.V."/>
            <person name="Banks D."/>
            <person name="Pimenov N.V."/>
            <person name="Frank Y.A."/>
            <person name="Karnachuk O.V."/>
            <person name="Ravin N.V."/>
        </authorList>
    </citation>
    <scope>NUCLEOTIDE SEQUENCE [LARGE SCALE GENOMIC DNA]</scope>
    <source>
        <strain evidence="1">BY</strain>
    </source>
</reference>
<dbReference type="Proteomes" id="UP000262583">
    <property type="component" value="Chromosome"/>
</dbReference>
<evidence type="ECO:0000313" key="2">
    <source>
        <dbReference type="Proteomes" id="UP000262583"/>
    </source>
</evidence>
<accession>A0A2Z4Y2L3</accession>
<dbReference type="InterPro" id="IPR029046">
    <property type="entry name" value="LolA/LolB/LppX"/>
</dbReference>
<name>A0A2Z4Y2L3_SUMC1</name>
<dbReference type="EMBL" id="CP030759">
    <property type="protein sequence ID" value="AXA35088.1"/>
    <property type="molecule type" value="Genomic_DNA"/>
</dbReference>
<dbReference type="PANTHER" id="PTHR35869:SF1">
    <property type="entry name" value="OUTER-MEMBRANE LIPOPROTEIN CARRIER PROTEIN"/>
    <property type="match status" value="1"/>
</dbReference>
<organism evidence="1 2">
    <name type="scientific">Sumerlaea chitinivorans</name>
    <dbReference type="NCBI Taxonomy" id="2250252"/>
    <lineage>
        <taxon>Bacteria</taxon>
        <taxon>Candidatus Sumerlaeota</taxon>
        <taxon>Candidatus Sumerlaeia</taxon>
        <taxon>Candidatus Sumerlaeales</taxon>
        <taxon>Candidatus Sumerlaeaceae</taxon>
        <taxon>Candidatus Sumerlaea</taxon>
    </lineage>
</organism>
<dbReference type="PANTHER" id="PTHR35869">
    <property type="entry name" value="OUTER-MEMBRANE LIPOPROTEIN CARRIER PROTEIN"/>
    <property type="match status" value="1"/>
</dbReference>
<dbReference type="AlphaFoldDB" id="A0A2Z4Y2L3"/>
<dbReference type="KEGG" id="schv:BRCON_0311"/>
<proteinExistence type="predicted"/>
<dbReference type="Gene3D" id="2.50.20.10">
    <property type="entry name" value="Lipoprotein localisation LolA/LolB/LppX"/>
    <property type="match status" value="1"/>
</dbReference>
<dbReference type="InterPro" id="IPR004564">
    <property type="entry name" value="OM_lipoprot_carrier_LolA-like"/>
</dbReference>
<dbReference type="Pfam" id="PF03548">
    <property type="entry name" value="LolA"/>
    <property type="match status" value="1"/>
</dbReference>
<protein>
    <recommendedName>
        <fullName evidence="3">Outer membrane lipoprotein carrier protein LolA</fullName>
    </recommendedName>
</protein>
<dbReference type="CDD" id="cd16325">
    <property type="entry name" value="LolA"/>
    <property type="match status" value="1"/>
</dbReference>
<gene>
    <name evidence="1" type="ORF">BRCON_0311</name>
</gene>
<sequence>MQILRQLETKYAEILTVTGKFRQVTVDATFGEKIESSGKFYLKKPDRFRADYDPPHATTTIIADGYSYRYVPQLKQVERYRIPTDQPITQLNYMLLGFGARTEDILKVYRVALAEKTPDVKLTTVELTPIEAESAPFRMLRMRLSAKDLIPVEFEVVQWDEGVIRATLDSASLQFNGDIADTTFMPRFPRDAQTVDIR</sequence>
<evidence type="ECO:0008006" key="3">
    <source>
        <dbReference type="Google" id="ProtNLM"/>
    </source>
</evidence>
<dbReference type="SUPFAM" id="SSF89392">
    <property type="entry name" value="Prokaryotic lipoproteins and lipoprotein localization factors"/>
    <property type="match status" value="1"/>
</dbReference>
<evidence type="ECO:0000313" key="1">
    <source>
        <dbReference type="EMBL" id="AXA35088.1"/>
    </source>
</evidence>